<accession>A0A818WQN5</accession>
<dbReference type="PROSITE" id="PS50181">
    <property type="entry name" value="FBOX"/>
    <property type="match status" value="1"/>
</dbReference>
<keyword evidence="1" id="KW-1133">Transmembrane helix</keyword>
<name>A0A818WQN5_9BILA</name>
<protein>
    <recommendedName>
        <fullName evidence="2">F-box domain-containing protein</fullName>
    </recommendedName>
</protein>
<dbReference type="Proteomes" id="UP000663881">
    <property type="component" value="Unassembled WGS sequence"/>
</dbReference>
<feature type="domain" description="F-box" evidence="2">
    <location>
        <begin position="6"/>
        <end position="54"/>
    </location>
</feature>
<feature type="transmembrane region" description="Helical" evidence="1">
    <location>
        <begin position="117"/>
        <end position="137"/>
    </location>
</feature>
<dbReference type="AlphaFoldDB" id="A0A818WQN5"/>
<keyword evidence="1" id="KW-0472">Membrane</keyword>
<gene>
    <name evidence="3" type="ORF">OKA104_LOCUS14244</name>
</gene>
<dbReference type="InterPro" id="IPR001810">
    <property type="entry name" value="F-box_dom"/>
</dbReference>
<keyword evidence="1" id="KW-0812">Transmembrane</keyword>
<evidence type="ECO:0000313" key="3">
    <source>
        <dbReference type="EMBL" id="CAF3727156.1"/>
    </source>
</evidence>
<comment type="caution">
    <text evidence="3">The sequence shown here is derived from an EMBL/GenBank/DDBJ whole genome shotgun (WGS) entry which is preliminary data.</text>
</comment>
<dbReference type="EMBL" id="CAJOAY010000744">
    <property type="protein sequence ID" value="CAF3727156.1"/>
    <property type="molecule type" value="Genomic_DNA"/>
</dbReference>
<organism evidence="3 4">
    <name type="scientific">Adineta steineri</name>
    <dbReference type="NCBI Taxonomy" id="433720"/>
    <lineage>
        <taxon>Eukaryota</taxon>
        <taxon>Metazoa</taxon>
        <taxon>Spiralia</taxon>
        <taxon>Gnathifera</taxon>
        <taxon>Rotifera</taxon>
        <taxon>Eurotatoria</taxon>
        <taxon>Bdelloidea</taxon>
        <taxon>Adinetida</taxon>
        <taxon>Adinetidae</taxon>
        <taxon>Adineta</taxon>
    </lineage>
</organism>
<evidence type="ECO:0000256" key="1">
    <source>
        <dbReference type="SAM" id="Phobius"/>
    </source>
</evidence>
<feature type="transmembrane region" description="Helical" evidence="1">
    <location>
        <begin position="244"/>
        <end position="270"/>
    </location>
</feature>
<evidence type="ECO:0000259" key="2">
    <source>
        <dbReference type="PROSITE" id="PS50181"/>
    </source>
</evidence>
<sequence>MDYSTITRLEDLPVEILMEIFIYFTADKLHFSFAQLNNRFNLILKSLSNLALVLYIRCNCKFHSINGGNCLYEIYPDSDNWWYPHYSEEIENIICSDICSQLQTLVLPATSLHLAQLIFCGCFLCWIFVGCIIWGSISASHYAQYKNIRNTYDTTTCLILNYTVTKHTCQDCNNNYCTDYTCFDERFSLKYPIADGTNVTSIFSSSGRRDPYQQTQIDSSFTCYYRPSDVTLIILDLPNSKSELIQLCVTFGLTGIFILVVIISIIFCLIKQKITMNRGF</sequence>
<evidence type="ECO:0000313" key="4">
    <source>
        <dbReference type="Proteomes" id="UP000663881"/>
    </source>
</evidence>
<reference evidence="3" key="1">
    <citation type="submission" date="2021-02" db="EMBL/GenBank/DDBJ databases">
        <authorList>
            <person name="Nowell W R."/>
        </authorList>
    </citation>
    <scope>NUCLEOTIDE SEQUENCE</scope>
</reference>
<proteinExistence type="predicted"/>